<dbReference type="SUPFAM" id="SSF53383">
    <property type="entry name" value="PLP-dependent transferases"/>
    <property type="match status" value="1"/>
</dbReference>
<comment type="miscellaneous">
    <text evidence="7">In eukaryotes there are cytoplasmic, mitochondrial and chloroplastic isozymes.</text>
</comment>
<dbReference type="FunFam" id="3.40.640.10:FF:000066">
    <property type="entry name" value="Aspartate aminotransferase"/>
    <property type="match status" value="1"/>
</dbReference>
<dbReference type="Proteomes" id="UP000554235">
    <property type="component" value="Unassembled WGS sequence"/>
</dbReference>
<evidence type="ECO:0000256" key="5">
    <source>
        <dbReference type="ARBA" id="ARBA00022679"/>
    </source>
</evidence>
<dbReference type="FunFam" id="3.90.1150.10:FF:000001">
    <property type="entry name" value="Aspartate aminotransferase"/>
    <property type="match status" value="1"/>
</dbReference>
<dbReference type="InterPro" id="IPR000796">
    <property type="entry name" value="Asp_trans"/>
</dbReference>
<dbReference type="GO" id="GO:0006532">
    <property type="term" value="P:aspartate biosynthetic process"/>
    <property type="evidence" value="ECO:0007669"/>
    <property type="project" value="TreeGrafter"/>
</dbReference>
<dbReference type="PRINTS" id="PR00799">
    <property type="entry name" value="TRANSAMINASE"/>
</dbReference>
<dbReference type="PANTHER" id="PTHR11879">
    <property type="entry name" value="ASPARTATE AMINOTRANSFERASE"/>
    <property type="match status" value="1"/>
</dbReference>
<dbReference type="PANTHER" id="PTHR11879:SF20">
    <property type="entry name" value="ASPARTATE AMINOTRANSFERASE"/>
    <property type="match status" value="1"/>
</dbReference>
<dbReference type="InterPro" id="IPR015424">
    <property type="entry name" value="PyrdxlP-dep_Trfase"/>
</dbReference>
<comment type="caution">
    <text evidence="9">The sequence shown here is derived from an EMBL/GenBank/DDBJ whole genome shotgun (WGS) entry which is preliminary data.</text>
</comment>
<dbReference type="PROSITE" id="PS00105">
    <property type="entry name" value="AA_TRANSFER_CLASS_1"/>
    <property type="match status" value="1"/>
</dbReference>
<name>A0A8H4LGV4_9HYPO</name>
<keyword evidence="6" id="KW-0663">Pyridoxal phosphate</keyword>
<dbReference type="GO" id="GO:0030170">
    <property type="term" value="F:pyridoxal phosphate binding"/>
    <property type="evidence" value="ECO:0007669"/>
    <property type="project" value="InterPro"/>
</dbReference>
<dbReference type="OrthoDB" id="550424at2759"/>
<evidence type="ECO:0000256" key="6">
    <source>
        <dbReference type="ARBA" id="ARBA00022898"/>
    </source>
</evidence>
<dbReference type="Pfam" id="PF00155">
    <property type="entry name" value="Aminotran_1_2"/>
    <property type="match status" value="1"/>
</dbReference>
<comment type="subunit">
    <text evidence="3 7">Homodimer.</text>
</comment>
<organism evidence="9 10">
    <name type="scientific">Fusarium albosuccineum</name>
    <dbReference type="NCBI Taxonomy" id="1237068"/>
    <lineage>
        <taxon>Eukaryota</taxon>
        <taxon>Fungi</taxon>
        <taxon>Dikarya</taxon>
        <taxon>Ascomycota</taxon>
        <taxon>Pezizomycotina</taxon>
        <taxon>Sordariomycetes</taxon>
        <taxon>Hypocreomycetidae</taxon>
        <taxon>Hypocreales</taxon>
        <taxon>Nectriaceae</taxon>
        <taxon>Fusarium</taxon>
        <taxon>Fusarium decemcellulare species complex</taxon>
    </lineage>
</organism>
<keyword evidence="4 7" id="KW-0032">Aminotransferase</keyword>
<reference evidence="9 10" key="1">
    <citation type="submission" date="2020-01" db="EMBL/GenBank/DDBJ databases">
        <title>Identification and distribution of gene clusters putatively required for synthesis of sphingolipid metabolism inhibitors in phylogenetically diverse species of the filamentous fungus Fusarium.</title>
        <authorList>
            <person name="Kim H.-S."/>
            <person name="Busman M."/>
            <person name="Brown D.W."/>
            <person name="Divon H."/>
            <person name="Uhlig S."/>
            <person name="Proctor R.H."/>
        </authorList>
    </citation>
    <scope>NUCLEOTIDE SEQUENCE [LARGE SCALE GENOMIC DNA]</scope>
    <source>
        <strain evidence="9 10">NRRL 20459</strain>
    </source>
</reference>
<dbReference type="NCBIfam" id="NF006719">
    <property type="entry name" value="PRK09257.1"/>
    <property type="match status" value="1"/>
</dbReference>
<keyword evidence="5 7" id="KW-0808">Transferase</keyword>
<dbReference type="InterPro" id="IPR004839">
    <property type="entry name" value="Aminotransferase_I/II_large"/>
</dbReference>
<comment type="similarity">
    <text evidence="2">Belongs to the class-I pyridoxal-phosphate-dependent aminotransferase family.</text>
</comment>
<proteinExistence type="inferred from homology"/>
<dbReference type="CDD" id="cd00609">
    <property type="entry name" value="AAT_like"/>
    <property type="match status" value="1"/>
</dbReference>
<protein>
    <recommendedName>
        <fullName evidence="7">Aspartate aminotransferase</fullName>
        <ecNumber evidence="7">2.6.1.1</ecNumber>
    </recommendedName>
</protein>
<evidence type="ECO:0000313" key="9">
    <source>
        <dbReference type="EMBL" id="KAF4467274.1"/>
    </source>
</evidence>
<dbReference type="InterPro" id="IPR015421">
    <property type="entry name" value="PyrdxlP-dep_Trfase_major"/>
</dbReference>
<dbReference type="InterPro" id="IPR015422">
    <property type="entry name" value="PyrdxlP-dep_Trfase_small"/>
</dbReference>
<dbReference type="Gene3D" id="3.90.1150.10">
    <property type="entry name" value="Aspartate Aminotransferase, domain 1"/>
    <property type="match status" value="1"/>
</dbReference>
<dbReference type="InterPro" id="IPR004838">
    <property type="entry name" value="NHTrfase_class1_PyrdxlP-BS"/>
</dbReference>
<dbReference type="EC" id="2.6.1.1" evidence="7"/>
<evidence type="ECO:0000256" key="3">
    <source>
        <dbReference type="ARBA" id="ARBA00011738"/>
    </source>
</evidence>
<comment type="catalytic activity">
    <reaction evidence="7">
        <text>L-aspartate + 2-oxoglutarate = oxaloacetate + L-glutamate</text>
        <dbReference type="Rhea" id="RHEA:21824"/>
        <dbReference type="ChEBI" id="CHEBI:16452"/>
        <dbReference type="ChEBI" id="CHEBI:16810"/>
        <dbReference type="ChEBI" id="CHEBI:29985"/>
        <dbReference type="ChEBI" id="CHEBI:29991"/>
        <dbReference type="EC" id="2.6.1.1"/>
    </reaction>
</comment>
<dbReference type="GO" id="GO:0005829">
    <property type="term" value="C:cytosol"/>
    <property type="evidence" value="ECO:0007669"/>
    <property type="project" value="TreeGrafter"/>
</dbReference>
<comment type="cofactor">
    <cofactor evidence="1">
        <name>pyridoxal 5'-phosphate</name>
        <dbReference type="ChEBI" id="CHEBI:597326"/>
    </cofactor>
</comment>
<dbReference type="GO" id="GO:0004069">
    <property type="term" value="F:L-aspartate:2-oxoglutarate aminotransferase activity"/>
    <property type="evidence" value="ECO:0007669"/>
    <property type="project" value="UniProtKB-EC"/>
</dbReference>
<dbReference type="AlphaFoldDB" id="A0A8H4LGV4"/>
<dbReference type="Gene3D" id="3.40.640.10">
    <property type="entry name" value="Type I PLP-dependent aspartate aminotransferase-like (Major domain)"/>
    <property type="match status" value="1"/>
</dbReference>
<accession>A0A8H4LGV4</accession>
<gene>
    <name evidence="9" type="ORF">FALBO_5862</name>
</gene>
<evidence type="ECO:0000256" key="7">
    <source>
        <dbReference type="RuleBase" id="RU000480"/>
    </source>
</evidence>
<evidence type="ECO:0000256" key="4">
    <source>
        <dbReference type="ARBA" id="ARBA00022576"/>
    </source>
</evidence>
<feature type="domain" description="Aminotransferase class I/classII large" evidence="8">
    <location>
        <begin position="39"/>
        <end position="410"/>
    </location>
</feature>
<keyword evidence="10" id="KW-1185">Reference proteome</keyword>
<sequence length="420" mass="47408">MTITNSTTTHPSLFSALEPVAKGGPFALEAQFRADQHANKVNLIIGAYRDDQARPWQLASVAEAKKRIHVETCLHEYLPLRGNSEFLEAAKLLVFGEQADQPNDSIASIQTISGTGANSLIARFLQKHGHSANIWLPDPTWVNHKDIWNENAHSIKLRWYPYYNETTRTIDFESMMKTLSDQAHENDAILLHACAHNPTGVDPTRDQWEEIAQLCRTKKMFVIFDLAYQGFASGDLDNDAWAIRHFLTYPEQELAVCQSFSKNLGLYGERVGVLHVVMSRSSPSTAAHVEDHLVELQRAFVSMAPLFGCRVANEIFKSKDLRTVWQSDLVTMSGRIKAMRKALYKELVRLGTPGRWEHIIQQTGMFSYLGLSKKQVDQLREEYHVYMLTSGRASICGLTSTNVKYTAGAIHSVITSREER</sequence>
<evidence type="ECO:0000313" key="10">
    <source>
        <dbReference type="Proteomes" id="UP000554235"/>
    </source>
</evidence>
<evidence type="ECO:0000259" key="8">
    <source>
        <dbReference type="Pfam" id="PF00155"/>
    </source>
</evidence>
<dbReference type="EMBL" id="JAADYS010000768">
    <property type="protein sequence ID" value="KAF4467274.1"/>
    <property type="molecule type" value="Genomic_DNA"/>
</dbReference>
<evidence type="ECO:0000256" key="2">
    <source>
        <dbReference type="ARBA" id="ARBA00007441"/>
    </source>
</evidence>
<evidence type="ECO:0000256" key="1">
    <source>
        <dbReference type="ARBA" id="ARBA00001933"/>
    </source>
</evidence>